<protein>
    <submittedName>
        <fullName evidence="1">Uncharacterized protein</fullName>
    </submittedName>
</protein>
<reference evidence="1 2" key="2">
    <citation type="journal article" date="2022" name="Mol. Ecol. Resour.">
        <title>The genomes of chicory, endive, great burdock and yacon provide insights into Asteraceae paleo-polyploidization history and plant inulin production.</title>
        <authorList>
            <person name="Fan W."/>
            <person name="Wang S."/>
            <person name="Wang H."/>
            <person name="Wang A."/>
            <person name="Jiang F."/>
            <person name="Liu H."/>
            <person name="Zhao H."/>
            <person name="Xu D."/>
            <person name="Zhang Y."/>
        </authorList>
    </citation>
    <scope>NUCLEOTIDE SEQUENCE [LARGE SCALE GENOMIC DNA]</scope>
    <source>
        <strain evidence="2">cv. Yunnan</strain>
        <tissue evidence="1">Leaves</tissue>
    </source>
</reference>
<gene>
    <name evidence="1" type="ORF">L1987_42431</name>
</gene>
<proteinExistence type="predicted"/>
<name>A0ACB9GIQ5_9ASTR</name>
<sequence length="155" mass="17909">MMVARDGNRRQEGGTVVPSWRDDRLPRERERGYGLRETMRKRRRGCRRQLWWRSTRQAVEDVDGDVSGFGHHGEDVHGDARCRRRRQCVWWCTVVGDGGRPRGWFGFYPIKVLHGGYVPAWEPSSGSGSCVNIQVAARVLDLHNQFRVDDDMVTV</sequence>
<organism evidence="1 2">
    <name type="scientific">Smallanthus sonchifolius</name>
    <dbReference type="NCBI Taxonomy" id="185202"/>
    <lineage>
        <taxon>Eukaryota</taxon>
        <taxon>Viridiplantae</taxon>
        <taxon>Streptophyta</taxon>
        <taxon>Embryophyta</taxon>
        <taxon>Tracheophyta</taxon>
        <taxon>Spermatophyta</taxon>
        <taxon>Magnoliopsida</taxon>
        <taxon>eudicotyledons</taxon>
        <taxon>Gunneridae</taxon>
        <taxon>Pentapetalae</taxon>
        <taxon>asterids</taxon>
        <taxon>campanulids</taxon>
        <taxon>Asterales</taxon>
        <taxon>Asteraceae</taxon>
        <taxon>Asteroideae</taxon>
        <taxon>Heliantheae alliance</taxon>
        <taxon>Millerieae</taxon>
        <taxon>Smallanthus</taxon>
    </lineage>
</organism>
<keyword evidence="2" id="KW-1185">Reference proteome</keyword>
<evidence type="ECO:0000313" key="2">
    <source>
        <dbReference type="Proteomes" id="UP001056120"/>
    </source>
</evidence>
<dbReference type="EMBL" id="CM042031">
    <property type="protein sequence ID" value="KAI3783352.1"/>
    <property type="molecule type" value="Genomic_DNA"/>
</dbReference>
<dbReference type="Proteomes" id="UP001056120">
    <property type="component" value="Linkage Group LG14"/>
</dbReference>
<accession>A0ACB9GIQ5</accession>
<evidence type="ECO:0000313" key="1">
    <source>
        <dbReference type="EMBL" id="KAI3783352.1"/>
    </source>
</evidence>
<reference evidence="2" key="1">
    <citation type="journal article" date="2022" name="Mol. Ecol. Resour.">
        <title>The genomes of chicory, endive, great burdock and yacon provide insights into Asteraceae palaeo-polyploidization history and plant inulin production.</title>
        <authorList>
            <person name="Fan W."/>
            <person name="Wang S."/>
            <person name="Wang H."/>
            <person name="Wang A."/>
            <person name="Jiang F."/>
            <person name="Liu H."/>
            <person name="Zhao H."/>
            <person name="Xu D."/>
            <person name="Zhang Y."/>
        </authorList>
    </citation>
    <scope>NUCLEOTIDE SEQUENCE [LARGE SCALE GENOMIC DNA]</scope>
    <source>
        <strain evidence="2">cv. Yunnan</strain>
    </source>
</reference>
<comment type="caution">
    <text evidence="1">The sequence shown here is derived from an EMBL/GenBank/DDBJ whole genome shotgun (WGS) entry which is preliminary data.</text>
</comment>